<feature type="domain" description="Homeobox" evidence="8">
    <location>
        <begin position="8"/>
        <end position="68"/>
    </location>
</feature>
<dbReference type="Pfam" id="PF00046">
    <property type="entry name" value="Homeodomain"/>
    <property type="match status" value="1"/>
</dbReference>
<evidence type="ECO:0000256" key="2">
    <source>
        <dbReference type="ARBA" id="ARBA00023125"/>
    </source>
</evidence>
<feature type="compositionally biased region" description="Basic residues" evidence="7">
    <location>
        <begin position="61"/>
        <end position="72"/>
    </location>
</feature>
<accession>A0ABN9ZB46</accession>
<evidence type="ECO:0000256" key="7">
    <source>
        <dbReference type="SAM" id="MobiDB-lite"/>
    </source>
</evidence>
<dbReference type="PANTHER" id="PTHR46123:SF3">
    <property type="entry name" value="DOUBLE HOMEOBOX PROTEIN 1-RELATED"/>
    <property type="match status" value="1"/>
</dbReference>
<feature type="region of interest" description="Disordered" evidence="7">
    <location>
        <begin position="232"/>
        <end position="270"/>
    </location>
</feature>
<dbReference type="InterPro" id="IPR001356">
    <property type="entry name" value="HD"/>
</dbReference>
<dbReference type="InterPro" id="IPR051306">
    <property type="entry name" value="Homeobox_regulator"/>
</dbReference>
<protein>
    <recommendedName>
        <fullName evidence="8">Homeobox domain-containing protein</fullName>
    </recommendedName>
</protein>
<evidence type="ECO:0000256" key="1">
    <source>
        <dbReference type="ARBA" id="ARBA00004123"/>
    </source>
</evidence>
<dbReference type="SMART" id="SM00389">
    <property type="entry name" value="HOX"/>
    <property type="match status" value="1"/>
</dbReference>
<keyword evidence="4 5" id="KW-0539">Nucleus</keyword>
<dbReference type="InterPro" id="IPR009057">
    <property type="entry name" value="Homeodomain-like_sf"/>
</dbReference>
<name>A0ABN9ZB46_PIPNA</name>
<dbReference type="PANTHER" id="PTHR46123">
    <property type="entry name" value="MIX-TYPE HOMEOBOX GENE 1-RELATED"/>
    <property type="match status" value="1"/>
</dbReference>
<dbReference type="SUPFAM" id="SSF46689">
    <property type="entry name" value="Homeodomain-like"/>
    <property type="match status" value="1"/>
</dbReference>
<organism evidence="9 10">
    <name type="scientific">Pipistrellus nathusii</name>
    <name type="common">Nathusius' pipistrelle</name>
    <dbReference type="NCBI Taxonomy" id="59473"/>
    <lineage>
        <taxon>Eukaryota</taxon>
        <taxon>Metazoa</taxon>
        <taxon>Chordata</taxon>
        <taxon>Craniata</taxon>
        <taxon>Vertebrata</taxon>
        <taxon>Euteleostomi</taxon>
        <taxon>Mammalia</taxon>
        <taxon>Eutheria</taxon>
        <taxon>Laurasiatheria</taxon>
        <taxon>Chiroptera</taxon>
        <taxon>Yangochiroptera</taxon>
        <taxon>Vespertilionidae</taxon>
        <taxon>Pipistrellus</taxon>
    </lineage>
</organism>
<dbReference type="PROSITE" id="PS50071">
    <property type="entry name" value="HOMEOBOX_2"/>
    <property type="match status" value="1"/>
</dbReference>
<feature type="DNA-binding region" description="Homeobox" evidence="5">
    <location>
        <begin position="10"/>
        <end position="69"/>
    </location>
</feature>
<dbReference type="CDD" id="cd00086">
    <property type="entry name" value="homeodomain"/>
    <property type="match status" value="1"/>
</dbReference>
<evidence type="ECO:0000256" key="3">
    <source>
        <dbReference type="ARBA" id="ARBA00023155"/>
    </source>
</evidence>
<evidence type="ECO:0000313" key="10">
    <source>
        <dbReference type="Proteomes" id="UP001314169"/>
    </source>
</evidence>
<reference evidence="9" key="1">
    <citation type="submission" date="2023-12" db="EMBL/GenBank/DDBJ databases">
        <authorList>
            <person name="Brown T."/>
        </authorList>
    </citation>
    <scope>NUCLEOTIDE SEQUENCE</scope>
</reference>
<feature type="region of interest" description="Disordered" evidence="7">
    <location>
        <begin position="59"/>
        <end position="121"/>
    </location>
</feature>
<keyword evidence="2 5" id="KW-0238">DNA-binding</keyword>
<evidence type="ECO:0000256" key="5">
    <source>
        <dbReference type="PROSITE-ProRule" id="PRU00108"/>
    </source>
</evidence>
<keyword evidence="10" id="KW-1185">Reference proteome</keyword>
<proteinExistence type="predicted"/>
<sequence>MAPKRPRGSDRRKRTQFSESQLQVLIKAFEKDQYPDITVRKKLAKQIQIPHSRIQVWFQNRRGRQSKNSRRRSGGEVDAAAPGCCQGASPACGHQSLQGRSPPRGSGFGTLQSYPDDQHASGSAVLRAHTGVLGANVASPDLEPPAQILGESSGSSHHSSSSGFSPSAMGAFYAPQYTFQEAAGGIDTRLGDPRSFVYEAWAPPGQVQYFPSDEQQPWGAGSLYLLASSHRPSNLEPGCSHPSPLQSGNPVWEPWLDPAGTTGLQGEEET</sequence>
<evidence type="ECO:0000313" key="9">
    <source>
        <dbReference type="EMBL" id="CAK6434020.1"/>
    </source>
</evidence>
<evidence type="ECO:0000259" key="8">
    <source>
        <dbReference type="PROSITE" id="PS50071"/>
    </source>
</evidence>
<evidence type="ECO:0000256" key="4">
    <source>
        <dbReference type="ARBA" id="ARBA00023242"/>
    </source>
</evidence>
<gene>
    <name evidence="9" type="ORF">MPIPNATIZW_LOCUS2326</name>
</gene>
<dbReference type="EMBL" id="OY882867">
    <property type="protein sequence ID" value="CAK6434020.1"/>
    <property type="molecule type" value="Genomic_DNA"/>
</dbReference>
<dbReference type="Gene3D" id="1.10.10.60">
    <property type="entry name" value="Homeodomain-like"/>
    <property type="match status" value="1"/>
</dbReference>
<feature type="region of interest" description="Disordered" evidence="7">
    <location>
        <begin position="136"/>
        <end position="164"/>
    </location>
</feature>
<evidence type="ECO:0000256" key="6">
    <source>
        <dbReference type="RuleBase" id="RU000682"/>
    </source>
</evidence>
<feature type="compositionally biased region" description="Low complexity" evidence="7">
    <location>
        <begin position="152"/>
        <end position="164"/>
    </location>
</feature>
<keyword evidence="3 5" id="KW-0371">Homeobox</keyword>
<dbReference type="Proteomes" id="UP001314169">
    <property type="component" value="Chromosome 10"/>
</dbReference>
<comment type="subcellular location">
    <subcellularLocation>
        <location evidence="1 5 6">Nucleus</location>
    </subcellularLocation>
</comment>